<gene>
    <name evidence="8" type="ORF">T459_09569</name>
</gene>
<sequence length="59" mass="6896">MHASEEDRRFVKKMMIVALWCIQMKPADRPAMNKVVEMLEGDVELLQMPPRPFIAPRDV</sequence>
<dbReference type="Gene3D" id="1.10.510.10">
    <property type="entry name" value="Transferase(Phosphotransferase) domain 1"/>
    <property type="match status" value="1"/>
</dbReference>
<organism evidence="8 9">
    <name type="scientific">Capsicum annuum</name>
    <name type="common">Capsicum pepper</name>
    <dbReference type="NCBI Taxonomy" id="4072"/>
    <lineage>
        <taxon>Eukaryota</taxon>
        <taxon>Viridiplantae</taxon>
        <taxon>Streptophyta</taxon>
        <taxon>Embryophyta</taxon>
        <taxon>Tracheophyta</taxon>
        <taxon>Spermatophyta</taxon>
        <taxon>Magnoliopsida</taxon>
        <taxon>eudicotyledons</taxon>
        <taxon>Gunneridae</taxon>
        <taxon>Pentapetalae</taxon>
        <taxon>asterids</taxon>
        <taxon>lamiids</taxon>
        <taxon>Solanales</taxon>
        <taxon>Solanaceae</taxon>
        <taxon>Solanoideae</taxon>
        <taxon>Capsiceae</taxon>
        <taxon>Capsicum</taxon>
    </lineage>
</organism>
<comment type="caution">
    <text evidence="8">The sequence shown here is derived from an EMBL/GenBank/DDBJ whole genome shotgun (WGS) entry which is preliminary data.</text>
</comment>
<dbReference type="PANTHER" id="PTHR27009">
    <property type="entry name" value="RUST RESISTANCE KINASE LR10-RELATED"/>
    <property type="match status" value="1"/>
</dbReference>
<dbReference type="AlphaFoldDB" id="A0A2G2ZZP3"/>
<dbReference type="InterPro" id="IPR045874">
    <property type="entry name" value="LRK10/LRL21-25-like"/>
</dbReference>
<evidence type="ECO:0000256" key="4">
    <source>
        <dbReference type="ARBA" id="ARBA00022729"/>
    </source>
</evidence>
<evidence type="ECO:0000256" key="6">
    <source>
        <dbReference type="ARBA" id="ARBA00023136"/>
    </source>
</evidence>
<keyword evidence="4" id="KW-0732">Signal</keyword>
<keyword evidence="2" id="KW-0418">Kinase</keyword>
<evidence type="ECO:0000256" key="5">
    <source>
        <dbReference type="ARBA" id="ARBA00022989"/>
    </source>
</evidence>
<dbReference type="Proteomes" id="UP000222542">
    <property type="component" value="Unassembled WGS sequence"/>
</dbReference>
<comment type="subcellular location">
    <subcellularLocation>
        <location evidence="1">Membrane</location>
        <topology evidence="1">Single-pass type I membrane protein</topology>
    </subcellularLocation>
</comment>
<name>A0A2G2ZZP3_CAPAN</name>
<keyword evidence="9" id="KW-1185">Reference proteome</keyword>
<keyword evidence="3" id="KW-0812">Transmembrane</keyword>
<dbReference type="GO" id="GO:0016020">
    <property type="term" value="C:membrane"/>
    <property type="evidence" value="ECO:0007669"/>
    <property type="project" value="UniProtKB-SubCell"/>
</dbReference>
<dbReference type="GO" id="GO:0004674">
    <property type="term" value="F:protein serine/threonine kinase activity"/>
    <property type="evidence" value="ECO:0007669"/>
    <property type="project" value="UniProtKB-KW"/>
</dbReference>
<protein>
    <submittedName>
        <fullName evidence="8">Uncharacterized protein</fullName>
    </submittedName>
</protein>
<dbReference type="STRING" id="4072.A0A2G2ZZP3"/>
<dbReference type="Gramene" id="PHT87463">
    <property type="protein sequence ID" value="PHT87463"/>
    <property type="gene ID" value="T459_09569"/>
</dbReference>
<keyword evidence="5" id="KW-1133">Transmembrane helix</keyword>
<keyword evidence="6" id="KW-0472">Membrane</keyword>
<dbReference type="EMBL" id="AYRZ02000003">
    <property type="protein sequence ID" value="PHT87463.1"/>
    <property type="molecule type" value="Genomic_DNA"/>
</dbReference>
<proteinExistence type="predicted"/>
<evidence type="ECO:0000313" key="9">
    <source>
        <dbReference type="Proteomes" id="UP000222542"/>
    </source>
</evidence>
<evidence type="ECO:0000256" key="7">
    <source>
        <dbReference type="ARBA" id="ARBA00023180"/>
    </source>
</evidence>
<evidence type="ECO:0000313" key="8">
    <source>
        <dbReference type="EMBL" id="PHT87463.1"/>
    </source>
</evidence>
<keyword evidence="2" id="KW-0723">Serine/threonine-protein kinase</keyword>
<reference evidence="8 9" key="2">
    <citation type="journal article" date="2017" name="Genome Biol.">
        <title>New reference genome sequences of hot pepper reveal the massive evolution of plant disease-resistance genes by retroduplication.</title>
        <authorList>
            <person name="Kim S."/>
            <person name="Park J."/>
            <person name="Yeom S.I."/>
            <person name="Kim Y.M."/>
            <person name="Seo E."/>
            <person name="Kim K.T."/>
            <person name="Kim M.S."/>
            <person name="Lee J.M."/>
            <person name="Cheong K."/>
            <person name="Shin H.S."/>
            <person name="Kim S.B."/>
            <person name="Han K."/>
            <person name="Lee J."/>
            <person name="Park M."/>
            <person name="Lee H.A."/>
            <person name="Lee H.Y."/>
            <person name="Lee Y."/>
            <person name="Oh S."/>
            <person name="Lee J.H."/>
            <person name="Choi E."/>
            <person name="Choi E."/>
            <person name="Lee S.E."/>
            <person name="Jeon J."/>
            <person name="Kim H."/>
            <person name="Choi G."/>
            <person name="Song H."/>
            <person name="Lee J."/>
            <person name="Lee S.C."/>
            <person name="Kwon J.K."/>
            <person name="Lee H.Y."/>
            <person name="Koo N."/>
            <person name="Hong Y."/>
            <person name="Kim R.W."/>
            <person name="Kang W.H."/>
            <person name="Huh J.H."/>
            <person name="Kang B.C."/>
            <person name="Yang T.J."/>
            <person name="Lee Y.H."/>
            <person name="Bennetzen J.L."/>
            <person name="Choi D."/>
        </authorList>
    </citation>
    <scope>NUCLEOTIDE SEQUENCE [LARGE SCALE GENOMIC DNA]</scope>
    <source>
        <strain evidence="9">cv. CM334</strain>
    </source>
</reference>
<evidence type="ECO:0000256" key="3">
    <source>
        <dbReference type="ARBA" id="ARBA00022692"/>
    </source>
</evidence>
<dbReference type="OMA" id="SIHSLQM"/>
<keyword evidence="7" id="KW-0325">Glycoprotein</keyword>
<evidence type="ECO:0000256" key="1">
    <source>
        <dbReference type="ARBA" id="ARBA00004479"/>
    </source>
</evidence>
<accession>A0A2G2ZZP3</accession>
<evidence type="ECO:0000256" key="2">
    <source>
        <dbReference type="ARBA" id="ARBA00022527"/>
    </source>
</evidence>
<reference evidence="8 9" key="1">
    <citation type="journal article" date="2014" name="Nat. Genet.">
        <title>Genome sequence of the hot pepper provides insights into the evolution of pungency in Capsicum species.</title>
        <authorList>
            <person name="Kim S."/>
            <person name="Park M."/>
            <person name="Yeom S.I."/>
            <person name="Kim Y.M."/>
            <person name="Lee J.M."/>
            <person name="Lee H.A."/>
            <person name="Seo E."/>
            <person name="Choi J."/>
            <person name="Cheong K."/>
            <person name="Kim K.T."/>
            <person name="Jung K."/>
            <person name="Lee G.W."/>
            <person name="Oh S.K."/>
            <person name="Bae C."/>
            <person name="Kim S.B."/>
            <person name="Lee H.Y."/>
            <person name="Kim S.Y."/>
            <person name="Kim M.S."/>
            <person name="Kang B.C."/>
            <person name="Jo Y.D."/>
            <person name="Yang H.B."/>
            <person name="Jeong H.J."/>
            <person name="Kang W.H."/>
            <person name="Kwon J.K."/>
            <person name="Shin C."/>
            <person name="Lim J.Y."/>
            <person name="Park J.H."/>
            <person name="Huh J.H."/>
            <person name="Kim J.S."/>
            <person name="Kim B.D."/>
            <person name="Cohen O."/>
            <person name="Paran I."/>
            <person name="Suh M.C."/>
            <person name="Lee S.B."/>
            <person name="Kim Y.K."/>
            <person name="Shin Y."/>
            <person name="Noh S.J."/>
            <person name="Park J."/>
            <person name="Seo Y.S."/>
            <person name="Kwon S.Y."/>
            <person name="Kim H.A."/>
            <person name="Park J.M."/>
            <person name="Kim H.J."/>
            <person name="Choi S.B."/>
            <person name="Bosland P.W."/>
            <person name="Reeves G."/>
            <person name="Jo S.H."/>
            <person name="Lee B.W."/>
            <person name="Cho H.T."/>
            <person name="Choi H.S."/>
            <person name="Lee M.S."/>
            <person name="Yu Y."/>
            <person name="Do Choi Y."/>
            <person name="Park B.S."/>
            <person name="van Deynze A."/>
            <person name="Ashrafi H."/>
            <person name="Hill T."/>
            <person name="Kim W.T."/>
            <person name="Pai H.S."/>
            <person name="Ahn H.K."/>
            <person name="Yeam I."/>
            <person name="Giovannoni J.J."/>
            <person name="Rose J.K."/>
            <person name="Sorensen I."/>
            <person name="Lee S.J."/>
            <person name="Kim R.W."/>
            <person name="Choi I.Y."/>
            <person name="Choi B.S."/>
            <person name="Lim J.S."/>
            <person name="Lee Y.H."/>
            <person name="Choi D."/>
        </authorList>
    </citation>
    <scope>NUCLEOTIDE SEQUENCE [LARGE SCALE GENOMIC DNA]</scope>
    <source>
        <strain evidence="9">cv. CM334</strain>
    </source>
</reference>
<keyword evidence="2" id="KW-0808">Transferase</keyword>